<dbReference type="RefSeq" id="WP_368653841.1">
    <property type="nucleotide sequence ID" value="NZ_CP162599.1"/>
</dbReference>
<reference evidence="1" key="1">
    <citation type="submission" date="2024-07" db="EMBL/GenBank/DDBJ databases">
        <title>Halotolerant mesophilic bacterium Ornithinibacillus sp. 4-3, sp. nov., isolated from soil.</title>
        <authorList>
            <person name="Sidarenka A.V."/>
            <person name="Guliayeva D.E."/>
            <person name="Leanovich S.I."/>
            <person name="Hileuskaya K.S."/>
            <person name="Akhremchuk A.E."/>
            <person name="Sikolenko M.A."/>
            <person name="Valentovich L.N."/>
        </authorList>
    </citation>
    <scope>NUCLEOTIDE SEQUENCE</scope>
    <source>
        <strain evidence="1">4-3</strain>
    </source>
</reference>
<dbReference type="AlphaFoldDB" id="A0AB39HR82"/>
<accession>A0AB39HR82</accession>
<organism evidence="1">
    <name type="scientific">Ornithinibacillus sp. 4-3</name>
    <dbReference type="NCBI Taxonomy" id="3231488"/>
    <lineage>
        <taxon>Bacteria</taxon>
        <taxon>Bacillati</taxon>
        <taxon>Bacillota</taxon>
        <taxon>Bacilli</taxon>
        <taxon>Bacillales</taxon>
        <taxon>Bacillaceae</taxon>
        <taxon>Ornithinibacillus</taxon>
    </lineage>
</organism>
<dbReference type="Gene3D" id="3.20.20.140">
    <property type="entry name" value="Metal-dependent hydrolases"/>
    <property type="match status" value="1"/>
</dbReference>
<name>A0AB39HR82_9BACI</name>
<dbReference type="InterPro" id="IPR008257">
    <property type="entry name" value="Pept_M19"/>
</dbReference>
<protein>
    <submittedName>
        <fullName evidence="1">Dipeptidase</fullName>
    </submittedName>
</protein>
<proteinExistence type="predicted"/>
<sequence>MNLLEKESKLLHKKTLLAELHSDYPVDLIRRKRSGEENVLRRIWFPKIAEGGVNVSNFIVGGDTLASGKTVEDVLEAISYLDSEISLDKQIEISKTVNEIRDNFSKGKTSIILGLEGVTPIGTKITNLQAFYKLGLRIAQLTWNKRNMAADGFAESRTRGGLTHFGVELVKEMNRLGIMIDMSHLSPQGVSDVLQTSRDPVICSHSNCLSLCNHPRNIDDETIKKIADKGGLVGVAFYPKYLRNDWQHTSLDDVITHIDYLKSLVGEDYIGLGPDFIHFSPELIHESPIPNYPEGLQEVDQLPNLTVELVRRGYTETSIEKIFGANFLRIAEEIWGE</sequence>
<dbReference type="SUPFAM" id="SSF51556">
    <property type="entry name" value="Metallo-dependent hydrolases"/>
    <property type="match status" value="1"/>
</dbReference>
<dbReference type="PANTHER" id="PTHR10443">
    <property type="entry name" value="MICROSOMAL DIPEPTIDASE"/>
    <property type="match status" value="1"/>
</dbReference>
<dbReference type="GO" id="GO:0070573">
    <property type="term" value="F:metallodipeptidase activity"/>
    <property type="evidence" value="ECO:0007669"/>
    <property type="project" value="InterPro"/>
</dbReference>
<dbReference type="EMBL" id="CP162599">
    <property type="protein sequence ID" value="XDK33157.1"/>
    <property type="molecule type" value="Genomic_DNA"/>
</dbReference>
<dbReference type="CDD" id="cd01301">
    <property type="entry name" value="rDP_like"/>
    <property type="match status" value="1"/>
</dbReference>
<evidence type="ECO:0000313" key="1">
    <source>
        <dbReference type="EMBL" id="XDK33157.1"/>
    </source>
</evidence>
<gene>
    <name evidence="1" type="ORF">AB4Y30_01970</name>
</gene>
<dbReference type="Pfam" id="PF01244">
    <property type="entry name" value="Peptidase_M19"/>
    <property type="match status" value="1"/>
</dbReference>
<dbReference type="InterPro" id="IPR032466">
    <property type="entry name" value="Metal_Hydrolase"/>
</dbReference>
<dbReference type="GO" id="GO:0006508">
    <property type="term" value="P:proteolysis"/>
    <property type="evidence" value="ECO:0007669"/>
    <property type="project" value="InterPro"/>
</dbReference>
<dbReference type="PANTHER" id="PTHR10443:SF12">
    <property type="entry name" value="DIPEPTIDASE"/>
    <property type="match status" value="1"/>
</dbReference>
<dbReference type="PROSITE" id="PS51365">
    <property type="entry name" value="RENAL_DIPEPTIDASE_2"/>
    <property type="match status" value="1"/>
</dbReference>